<organism evidence="1 2">
    <name type="scientific">Bodo saltans</name>
    <name type="common">Flagellated protozoan</name>
    <dbReference type="NCBI Taxonomy" id="75058"/>
    <lineage>
        <taxon>Eukaryota</taxon>
        <taxon>Discoba</taxon>
        <taxon>Euglenozoa</taxon>
        <taxon>Kinetoplastea</taxon>
        <taxon>Metakinetoplastina</taxon>
        <taxon>Eubodonida</taxon>
        <taxon>Bodonidae</taxon>
        <taxon>Bodo</taxon>
    </lineage>
</organism>
<dbReference type="VEuPathDB" id="TriTrypDB:BSAL_52620"/>
<evidence type="ECO:0000313" key="2">
    <source>
        <dbReference type="Proteomes" id="UP000051952"/>
    </source>
</evidence>
<keyword evidence="2" id="KW-1185">Reference proteome</keyword>
<evidence type="ECO:0000313" key="1">
    <source>
        <dbReference type="EMBL" id="CUE70801.1"/>
    </source>
</evidence>
<protein>
    <submittedName>
        <fullName evidence="1">GPI-anchored surface protein, putative</fullName>
    </submittedName>
</protein>
<dbReference type="EMBL" id="CYKH01000089">
    <property type="protein sequence ID" value="CUE70801.1"/>
    <property type="molecule type" value="Genomic_DNA"/>
</dbReference>
<accession>A0A0S4II64</accession>
<sequence length="573" mass="64663">MIFPPFPQRKESSSENSRTMVVEFTPAQQMCRLTSHTYLTAGCRLLQFSFTCSLKGSVTHRDAMITHLKLLLKFERLTLRPYDALFLFREMSFDDTVVRNRVTTSMIWNMCVFSEETSREVLAIFRERKLLNNLDLRLASRVLDSVLAEPGRVRSFDIESTLYLSDVARYDDQKAQLSWVVDRYSAICTSPDVETCPEFLSLTFPLAARMLDTYPLALRWCNIAATRLGQFYESATPPLLEQTLSLLQVMTRLGHDACPAELRAIVIKNALTSNGLPTAGALAAIDSFAIMGCWNAVGAMLLKYHGTLATLTHGGWTSCCQAALKANVQNPNTRRALLKRGAELRNRMNLNELELQCRCEQLWADVCSPAWISISEVVERIRVAQTECTDERLITFVNTSTSSRQHHHIGWALLSALVHRVGGLSWQHVLEIMRTLRNNRFRHESMIHRLGLYNQALNFDLALEFFFFCEAFRISCSHPGNSLIAPSEVILVNLVLVSYSEALSIMRAMLVCSFQQNALMQSMLGIVSSAMDKLSSQQLYVLAACHRLCDNGDKRLTAAIECRAHQLVETLPA</sequence>
<name>A0A0S4II64_BODSA</name>
<proteinExistence type="predicted"/>
<reference evidence="2" key="1">
    <citation type="submission" date="2015-09" db="EMBL/GenBank/DDBJ databases">
        <authorList>
            <consortium name="Pathogen Informatics"/>
        </authorList>
    </citation>
    <scope>NUCLEOTIDE SEQUENCE [LARGE SCALE GENOMIC DNA]</scope>
    <source>
        <strain evidence="2">Lake Konstanz</strain>
    </source>
</reference>
<dbReference type="Proteomes" id="UP000051952">
    <property type="component" value="Unassembled WGS sequence"/>
</dbReference>
<dbReference type="AlphaFoldDB" id="A0A0S4II64"/>
<gene>
    <name evidence="1" type="ORF">BSAL_52620</name>
</gene>